<dbReference type="GO" id="GO:0000155">
    <property type="term" value="F:phosphorelay sensor kinase activity"/>
    <property type="evidence" value="ECO:0007669"/>
    <property type="project" value="InterPro"/>
</dbReference>
<dbReference type="Pfam" id="PF00989">
    <property type="entry name" value="PAS"/>
    <property type="match status" value="1"/>
</dbReference>
<evidence type="ECO:0000259" key="8">
    <source>
        <dbReference type="PROSITE" id="PS50109"/>
    </source>
</evidence>
<dbReference type="CDD" id="cd00075">
    <property type="entry name" value="HATPase"/>
    <property type="match status" value="1"/>
</dbReference>
<dbReference type="PROSITE" id="PS50112">
    <property type="entry name" value="PAS"/>
    <property type="match status" value="1"/>
</dbReference>
<keyword evidence="5 12" id="KW-0418">Kinase</keyword>
<dbReference type="PATRIC" id="fig|1263870.3.peg.1802"/>
<dbReference type="PANTHER" id="PTHR43547">
    <property type="entry name" value="TWO-COMPONENT HISTIDINE KINASE"/>
    <property type="match status" value="1"/>
</dbReference>
<dbReference type="InterPro" id="IPR036890">
    <property type="entry name" value="HATPase_C_sf"/>
</dbReference>
<dbReference type="InterPro" id="IPR035965">
    <property type="entry name" value="PAS-like_dom_sf"/>
</dbReference>
<evidence type="ECO:0000259" key="11">
    <source>
        <dbReference type="PROSITE" id="PS50113"/>
    </source>
</evidence>
<evidence type="ECO:0000256" key="2">
    <source>
        <dbReference type="ARBA" id="ARBA00012438"/>
    </source>
</evidence>
<reference evidence="12 13" key="1">
    <citation type="journal article" date="2013" name="Mar. Genomics">
        <title>Expression of sulfatases in Rhodopirellula baltica and the diversity of sulfatases in the genus Rhodopirellula.</title>
        <authorList>
            <person name="Wegner C.E."/>
            <person name="Richter-Heitmann T."/>
            <person name="Klindworth A."/>
            <person name="Klockow C."/>
            <person name="Richter M."/>
            <person name="Achstetter T."/>
            <person name="Glockner F.O."/>
            <person name="Harder J."/>
        </authorList>
    </citation>
    <scope>NUCLEOTIDE SEQUENCE [LARGE SCALE GENOMIC DNA]</scope>
    <source>
        <strain evidence="12 13">SM41</strain>
    </source>
</reference>
<dbReference type="Gene3D" id="3.40.50.2300">
    <property type="match status" value="1"/>
</dbReference>
<keyword evidence="4" id="KW-0808">Transferase</keyword>
<dbReference type="Pfam" id="PF00512">
    <property type="entry name" value="HisKA"/>
    <property type="match status" value="1"/>
</dbReference>
<evidence type="ECO:0000256" key="5">
    <source>
        <dbReference type="ARBA" id="ARBA00022777"/>
    </source>
</evidence>
<proteinExistence type="predicted"/>
<keyword evidence="13" id="KW-1185">Reference proteome</keyword>
<feature type="modified residue" description="4-aspartylphosphate" evidence="6">
    <location>
        <position position="775"/>
    </location>
</feature>
<dbReference type="PROSITE" id="PS50109">
    <property type="entry name" value="HIS_KIN"/>
    <property type="match status" value="1"/>
</dbReference>
<dbReference type="InterPro" id="IPR036097">
    <property type="entry name" value="HisK_dim/P_sf"/>
</dbReference>
<protein>
    <recommendedName>
        <fullName evidence="2">histidine kinase</fullName>
        <ecNumber evidence="2">2.7.13.3</ecNumber>
    </recommendedName>
</protein>
<dbReference type="Gene3D" id="1.10.287.130">
    <property type="match status" value="1"/>
</dbReference>
<evidence type="ECO:0000313" key="13">
    <source>
        <dbReference type="Proteomes" id="UP000011885"/>
    </source>
</evidence>
<dbReference type="Gene3D" id="3.30.565.10">
    <property type="entry name" value="Histidine kinase-like ATPase, C-terminal domain"/>
    <property type="match status" value="1"/>
</dbReference>
<name>M5U602_9BACT</name>
<dbReference type="SUPFAM" id="SSF47384">
    <property type="entry name" value="Homodimeric domain of signal transducing histidine kinase"/>
    <property type="match status" value="1"/>
</dbReference>
<evidence type="ECO:0000256" key="1">
    <source>
        <dbReference type="ARBA" id="ARBA00000085"/>
    </source>
</evidence>
<dbReference type="InterPro" id="IPR000014">
    <property type="entry name" value="PAS"/>
</dbReference>
<dbReference type="InterPro" id="IPR011006">
    <property type="entry name" value="CheY-like_superfamily"/>
</dbReference>
<dbReference type="PANTHER" id="PTHR43547:SF2">
    <property type="entry name" value="HYBRID SIGNAL TRANSDUCTION HISTIDINE KINASE C"/>
    <property type="match status" value="1"/>
</dbReference>
<feature type="domain" description="Histidine kinase" evidence="8">
    <location>
        <begin position="465"/>
        <end position="709"/>
    </location>
</feature>
<dbReference type="AlphaFoldDB" id="M5U602"/>
<dbReference type="Gene3D" id="3.30.450.20">
    <property type="entry name" value="PAS domain"/>
    <property type="match status" value="2"/>
</dbReference>
<dbReference type="InterPro" id="IPR000700">
    <property type="entry name" value="PAS-assoc_C"/>
</dbReference>
<sequence length="843" mass="93715">MLLGIYMPPAILVTERRSLVETFGGAGRWLRMEHGGGGDICNRLDPVFRGPICAAIRKAKRSGEVVRSPGVFCPTAVESEQGDSAGLVFLLTRPIVSSDQGETLFLIEFLPDEQSQIERGATQHGVPEEEGGYGETSVEHVRGLERELASARRSRSLMIDELRGANGEMQVSNQELVASNEQLRRANEELQRANEKLQSVNAENQRKIDELTELTDDMDNLLNSTDVDTVFLDRQLKVRKFTPGVAEKFHLMRQDIGRNLESFTCRLEDDDLMSELRHVLESETSFEREVNDRNGNVYLMRILPYFSRGSVEGVVLMLVDITGLKQAQTRLAELSEIVQQSADAIFRVDRDGLIRTWNDGAKKLYGRDDSVIGAPLAELLPDTMHDEVDDIIGVMSVTAREQQLDTHTIVVDERKVHVALSVSPVLNEKHQWVAASVVARDVTARVEAEIEIRESIERRDQFLAMLSHELRNPLGAIINAARLLQADDEMDRVESGLRVNQRFGAGQEDDDGIDVGATRREKAGNVIIRQSDQMSRLLDDLLDVSRITLGKIELQREVFDLRETIEEAVDAIGAQFGQADVRFDFDQCDRPLYVDGDPIRLQQVVTNLLRNACKYTPPGGNVRLTVLCSHGEAVLRVRDTGVGIDHELIDSIFDMFVQVNSTLERSQGGIGLGLTLVEAVVTMHGGTIEAYSEGLGEGSEFRVSLPLTREKPVVKTANPQENAINRIVVVEDLPDAREMLAGVLRMKGYVVYEAGCGQSGLGLIQREVPDACLIDIGLPGLDGYEVARRLRRDPGTHELFLIALTGYGQESDRKAVRNAGFDQHLVKPLDLDELERVLCQQSV</sequence>
<dbReference type="SUPFAM" id="SSF52172">
    <property type="entry name" value="CheY-like"/>
    <property type="match status" value="1"/>
</dbReference>
<feature type="domain" description="PAC" evidence="11">
    <location>
        <begin position="284"/>
        <end position="333"/>
    </location>
</feature>
<dbReference type="CDD" id="cd17580">
    <property type="entry name" value="REC_2_DhkD-like"/>
    <property type="match status" value="1"/>
</dbReference>
<dbReference type="Proteomes" id="UP000011885">
    <property type="component" value="Unassembled WGS sequence"/>
</dbReference>
<evidence type="ECO:0000256" key="7">
    <source>
        <dbReference type="SAM" id="Coils"/>
    </source>
</evidence>
<feature type="domain" description="Response regulatory" evidence="9">
    <location>
        <begin position="726"/>
        <end position="842"/>
    </location>
</feature>
<organism evidence="12 13">
    <name type="scientific">Rhodopirellula sallentina SM41</name>
    <dbReference type="NCBI Taxonomy" id="1263870"/>
    <lineage>
        <taxon>Bacteria</taxon>
        <taxon>Pseudomonadati</taxon>
        <taxon>Planctomycetota</taxon>
        <taxon>Planctomycetia</taxon>
        <taxon>Pirellulales</taxon>
        <taxon>Pirellulaceae</taxon>
        <taxon>Rhodopirellula</taxon>
    </lineage>
</organism>
<dbReference type="EC" id="2.7.13.3" evidence="2"/>
<dbReference type="SMART" id="SM00388">
    <property type="entry name" value="HisKA"/>
    <property type="match status" value="1"/>
</dbReference>
<dbReference type="Pfam" id="PF00072">
    <property type="entry name" value="Response_reg"/>
    <property type="match status" value="1"/>
</dbReference>
<dbReference type="SMART" id="SM00448">
    <property type="entry name" value="REC"/>
    <property type="match status" value="1"/>
</dbReference>
<keyword evidence="7" id="KW-0175">Coiled coil</keyword>
<comment type="caution">
    <text evidence="12">The sequence shown here is derived from an EMBL/GenBank/DDBJ whole genome shotgun (WGS) entry which is preliminary data.</text>
</comment>
<evidence type="ECO:0000256" key="4">
    <source>
        <dbReference type="ARBA" id="ARBA00022679"/>
    </source>
</evidence>
<dbReference type="CDD" id="cd00082">
    <property type="entry name" value="HisKA"/>
    <property type="match status" value="1"/>
</dbReference>
<evidence type="ECO:0000259" key="9">
    <source>
        <dbReference type="PROSITE" id="PS50110"/>
    </source>
</evidence>
<dbReference type="InterPro" id="IPR004358">
    <property type="entry name" value="Sig_transdc_His_kin-like_C"/>
</dbReference>
<dbReference type="Pfam" id="PF13596">
    <property type="entry name" value="PAS_10"/>
    <property type="match status" value="1"/>
</dbReference>
<evidence type="ECO:0000313" key="12">
    <source>
        <dbReference type="EMBL" id="EMI56880.1"/>
    </source>
</evidence>
<dbReference type="InterPro" id="IPR005467">
    <property type="entry name" value="His_kinase_dom"/>
</dbReference>
<dbReference type="InterPro" id="IPR003661">
    <property type="entry name" value="HisK_dim/P_dom"/>
</dbReference>
<dbReference type="InterPro" id="IPR013767">
    <property type="entry name" value="PAS_fold"/>
</dbReference>
<gene>
    <name evidence="12" type="ORF">RSSM_01681</name>
</gene>
<evidence type="ECO:0000256" key="3">
    <source>
        <dbReference type="ARBA" id="ARBA00022553"/>
    </source>
</evidence>
<dbReference type="GO" id="GO:0006355">
    <property type="term" value="P:regulation of DNA-templated transcription"/>
    <property type="evidence" value="ECO:0007669"/>
    <property type="project" value="InterPro"/>
</dbReference>
<dbReference type="NCBIfam" id="TIGR00229">
    <property type="entry name" value="sensory_box"/>
    <property type="match status" value="1"/>
</dbReference>
<feature type="domain" description="PAS" evidence="10">
    <location>
        <begin position="330"/>
        <end position="366"/>
    </location>
</feature>
<dbReference type="PRINTS" id="PR00344">
    <property type="entry name" value="BCTRLSENSOR"/>
</dbReference>
<dbReference type="Pfam" id="PF02518">
    <property type="entry name" value="HATPase_c"/>
    <property type="match status" value="1"/>
</dbReference>
<dbReference type="InterPro" id="IPR001789">
    <property type="entry name" value="Sig_transdc_resp-reg_receiver"/>
</dbReference>
<comment type="catalytic activity">
    <reaction evidence="1">
        <text>ATP + protein L-histidine = ADP + protein N-phospho-L-histidine.</text>
        <dbReference type="EC" id="2.7.13.3"/>
    </reaction>
</comment>
<feature type="coiled-coil region" evidence="7">
    <location>
        <begin position="169"/>
        <end position="224"/>
    </location>
</feature>
<dbReference type="InterPro" id="IPR003594">
    <property type="entry name" value="HATPase_dom"/>
</dbReference>
<dbReference type="SMART" id="SM00387">
    <property type="entry name" value="HATPase_c"/>
    <property type="match status" value="1"/>
</dbReference>
<dbReference type="SUPFAM" id="SSF55874">
    <property type="entry name" value="ATPase domain of HSP90 chaperone/DNA topoisomerase II/histidine kinase"/>
    <property type="match status" value="1"/>
</dbReference>
<dbReference type="EMBL" id="ANOH01000119">
    <property type="protein sequence ID" value="EMI56880.1"/>
    <property type="molecule type" value="Genomic_DNA"/>
</dbReference>
<keyword evidence="3 6" id="KW-0597">Phosphoprotein</keyword>
<dbReference type="PROSITE" id="PS50110">
    <property type="entry name" value="RESPONSE_REGULATORY"/>
    <property type="match status" value="1"/>
</dbReference>
<dbReference type="SUPFAM" id="SSF55785">
    <property type="entry name" value="PYP-like sensor domain (PAS domain)"/>
    <property type="match status" value="2"/>
</dbReference>
<evidence type="ECO:0000256" key="6">
    <source>
        <dbReference type="PROSITE-ProRule" id="PRU00169"/>
    </source>
</evidence>
<feature type="domain" description="PAC" evidence="11">
    <location>
        <begin position="402"/>
        <end position="454"/>
    </location>
</feature>
<accession>M5U602</accession>
<dbReference type="CDD" id="cd00130">
    <property type="entry name" value="PAS"/>
    <property type="match status" value="1"/>
</dbReference>
<dbReference type="FunFam" id="3.30.565.10:FF:000006">
    <property type="entry name" value="Sensor histidine kinase WalK"/>
    <property type="match status" value="1"/>
</dbReference>
<dbReference type="PROSITE" id="PS50113">
    <property type="entry name" value="PAC"/>
    <property type="match status" value="2"/>
</dbReference>
<evidence type="ECO:0000259" key="10">
    <source>
        <dbReference type="PROSITE" id="PS50112"/>
    </source>
</evidence>
<dbReference type="SMART" id="SM00091">
    <property type="entry name" value="PAS"/>
    <property type="match status" value="1"/>
</dbReference>